<evidence type="ECO:0000313" key="1">
    <source>
        <dbReference type="EMBL" id="BBZ26922.1"/>
    </source>
</evidence>
<dbReference type="KEGG" id="mmag:MMAD_12170"/>
<dbReference type="RefSeq" id="WP_163733905.1">
    <property type="nucleotide sequence ID" value="NZ_AP022610.1"/>
</dbReference>
<dbReference type="NCBIfam" id="TIGR03931">
    <property type="entry name" value="T7SS_Rv3446c"/>
    <property type="match status" value="1"/>
</dbReference>
<dbReference type="Proteomes" id="UP000466517">
    <property type="component" value="Chromosome"/>
</dbReference>
<dbReference type="EMBL" id="AP022610">
    <property type="protein sequence ID" value="BBZ26922.1"/>
    <property type="molecule type" value="Genomic_DNA"/>
</dbReference>
<dbReference type="InterPro" id="IPR023840">
    <property type="entry name" value="T7SS_Rv3446c"/>
</dbReference>
<keyword evidence="2" id="KW-1185">Reference proteome</keyword>
<organism evidence="1 2">
    <name type="scientific">Mycolicibacterium madagascariense</name>
    <dbReference type="NCBI Taxonomy" id="212765"/>
    <lineage>
        <taxon>Bacteria</taxon>
        <taxon>Bacillati</taxon>
        <taxon>Actinomycetota</taxon>
        <taxon>Actinomycetes</taxon>
        <taxon>Mycobacteriales</taxon>
        <taxon>Mycobacteriaceae</taxon>
        <taxon>Mycolicibacterium</taxon>
    </lineage>
</organism>
<sequence>MDGTAVSAVVVGPSVITGPGAVDPELAATALQCLDDELALVDDRPVLVDELLRDVLAAAVGSARDVVLVHPSWWPAARVDRIAAAAPGGPGTVLARRSDVLASGSATVELSPDLIAVVAAGRRHLIARVPPATRVVEAIAARLGDVPDVTVDAPAGTAGFAAAVATRLRERGAVVTVTDDATLLDAARAASRRPRRIRPRAAAVTVAVAAAGALTAAAVGLDDGSAADVAWVVEDRVTLEVPAHWAVERITAGPGSVRVRVVSPRDRSAVLHVAQTRVRTGQTLDATAASLQTALAEEPDGVFVDFVAHGTRAGREAITYRELRAGGAVDWTVVLDGGVRIAVGCQGAGVGPACDRAVASARAVMPKVTPK</sequence>
<evidence type="ECO:0008006" key="3">
    <source>
        <dbReference type="Google" id="ProtNLM"/>
    </source>
</evidence>
<reference evidence="1 2" key="1">
    <citation type="journal article" date="2019" name="Emerg. Microbes Infect.">
        <title>Comprehensive subspecies identification of 175 nontuberculous mycobacteria species based on 7547 genomic profiles.</title>
        <authorList>
            <person name="Matsumoto Y."/>
            <person name="Kinjo T."/>
            <person name="Motooka D."/>
            <person name="Nabeya D."/>
            <person name="Jung N."/>
            <person name="Uechi K."/>
            <person name="Horii T."/>
            <person name="Iida T."/>
            <person name="Fujita J."/>
            <person name="Nakamura S."/>
        </authorList>
    </citation>
    <scope>NUCLEOTIDE SEQUENCE [LARGE SCALE GENOMIC DNA]</scope>
    <source>
        <strain evidence="1 2">JCM 13574</strain>
    </source>
</reference>
<protein>
    <recommendedName>
        <fullName evidence="3">Type VII secretion-associated protein</fullName>
    </recommendedName>
</protein>
<name>A0A7I7XBW0_9MYCO</name>
<proteinExistence type="predicted"/>
<gene>
    <name evidence="1" type="ORF">MMAD_12170</name>
</gene>
<evidence type="ECO:0000313" key="2">
    <source>
        <dbReference type="Proteomes" id="UP000466517"/>
    </source>
</evidence>
<accession>A0A7I7XBW0</accession>
<dbReference type="AlphaFoldDB" id="A0A7I7XBW0"/>